<dbReference type="EMBL" id="SDHZ01000001">
    <property type="protein sequence ID" value="RXK86106.1"/>
    <property type="molecule type" value="Genomic_DNA"/>
</dbReference>
<proteinExistence type="predicted"/>
<reference evidence="2 3" key="1">
    <citation type="submission" date="2019-01" db="EMBL/GenBank/DDBJ databases">
        <title>Filimonas sp. strain TTM-71.</title>
        <authorList>
            <person name="Chen W.-M."/>
        </authorList>
    </citation>
    <scope>NUCLEOTIDE SEQUENCE [LARGE SCALE GENOMIC DNA]</scope>
    <source>
        <strain evidence="2 3">TTM-71</strain>
    </source>
</reference>
<keyword evidence="1" id="KW-0732">Signal</keyword>
<accession>A0A4V1MAJ6</accession>
<gene>
    <name evidence="2" type="ORF">ESB13_04655</name>
</gene>
<keyword evidence="3" id="KW-1185">Reference proteome</keyword>
<evidence type="ECO:0000256" key="1">
    <source>
        <dbReference type="SAM" id="SignalP"/>
    </source>
</evidence>
<sequence>MIRFKPKIWLTATGMIILLVSGAHAQTAPPVPLAPPAGPPRGLRKDSITELDSIRSIAPFFKPATTAKKTPDADGFIQRWLLLEPISKSIRSNIVFTVNYLKKAFDTSYFPDQFTVIPKDGEKVKVGEQELAWHALESPTFNMKLFRFAYGLHKQTYSVLFWVVTIVNSPREMKNVRLAAGSNGGSMWWLNGKQAVILDGDRRMVMDDGVSARLTLHKGKNILRGAVINGPGLSDFCVRFLDENGAPVKDLTIITN</sequence>
<feature type="signal peptide" evidence="1">
    <location>
        <begin position="1"/>
        <end position="25"/>
    </location>
</feature>
<feature type="chain" id="PRO_5020389322" evidence="1">
    <location>
        <begin position="26"/>
        <end position="256"/>
    </location>
</feature>
<evidence type="ECO:0000313" key="2">
    <source>
        <dbReference type="EMBL" id="RXK86106.1"/>
    </source>
</evidence>
<organism evidence="2 3">
    <name type="scientific">Filimonas effusa</name>
    <dbReference type="NCBI Taxonomy" id="2508721"/>
    <lineage>
        <taxon>Bacteria</taxon>
        <taxon>Pseudomonadati</taxon>
        <taxon>Bacteroidota</taxon>
        <taxon>Chitinophagia</taxon>
        <taxon>Chitinophagales</taxon>
        <taxon>Chitinophagaceae</taxon>
        <taxon>Filimonas</taxon>
    </lineage>
</organism>
<comment type="caution">
    <text evidence="2">The sequence shown here is derived from an EMBL/GenBank/DDBJ whole genome shotgun (WGS) entry which is preliminary data.</text>
</comment>
<name>A0A4V1MAJ6_9BACT</name>
<evidence type="ECO:0000313" key="3">
    <source>
        <dbReference type="Proteomes" id="UP000290545"/>
    </source>
</evidence>
<dbReference type="RefSeq" id="WP_129001857.1">
    <property type="nucleotide sequence ID" value="NZ_SDHZ01000001.1"/>
</dbReference>
<dbReference type="OrthoDB" id="7546304at2"/>
<dbReference type="Proteomes" id="UP000290545">
    <property type="component" value="Unassembled WGS sequence"/>
</dbReference>
<protein>
    <submittedName>
        <fullName evidence="2">Acetylxylan esterase</fullName>
    </submittedName>
</protein>
<dbReference type="AlphaFoldDB" id="A0A4V1MAJ6"/>